<keyword evidence="5" id="KW-0325">Glycoprotein</keyword>
<dbReference type="Pfam" id="PF06955">
    <property type="entry name" value="XET_C"/>
    <property type="match status" value="1"/>
</dbReference>
<dbReference type="GO" id="GO:0048046">
    <property type="term" value="C:apoplast"/>
    <property type="evidence" value="ECO:0007669"/>
    <property type="project" value="InterPro"/>
</dbReference>
<dbReference type="InterPro" id="IPR019367">
    <property type="entry name" value="PDZ-binding_CRIPT"/>
</dbReference>
<evidence type="ECO:0000256" key="4">
    <source>
        <dbReference type="ARBA" id="ARBA00023157"/>
    </source>
</evidence>
<evidence type="ECO:0000256" key="5">
    <source>
        <dbReference type="ARBA" id="ARBA00023180"/>
    </source>
</evidence>
<dbReference type="InterPro" id="IPR000757">
    <property type="entry name" value="Beta-glucanase-like"/>
</dbReference>
<dbReference type="PROSITE" id="PS01034">
    <property type="entry name" value="GH16_1"/>
    <property type="match status" value="1"/>
</dbReference>
<keyword evidence="14" id="KW-1185">Reference proteome</keyword>
<evidence type="ECO:0000256" key="9">
    <source>
        <dbReference type="PIRSR" id="PIRSR608264-1"/>
    </source>
</evidence>
<accession>A0AAV1BZ30</accession>
<evidence type="ECO:0000259" key="11">
    <source>
        <dbReference type="Pfam" id="PF00722"/>
    </source>
</evidence>
<dbReference type="GO" id="GO:0010411">
    <property type="term" value="P:xyloglucan metabolic process"/>
    <property type="evidence" value="ECO:0007669"/>
    <property type="project" value="InterPro"/>
</dbReference>
<dbReference type="Proteomes" id="UP001161247">
    <property type="component" value="Chromosome 1"/>
</dbReference>
<feature type="chain" id="PRO_5043415546" description="xyloglucan:xyloglucosyl transferase" evidence="10">
    <location>
        <begin position="39"/>
        <end position="441"/>
    </location>
</feature>
<dbReference type="GO" id="GO:0016762">
    <property type="term" value="F:xyloglucan:xyloglucosyl transferase activity"/>
    <property type="evidence" value="ECO:0007669"/>
    <property type="project" value="UniProtKB-EC"/>
</dbReference>
<dbReference type="SUPFAM" id="SSF49899">
    <property type="entry name" value="Concanavalin A-like lectins/glucanases"/>
    <property type="match status" value="1"/>
</dbReference>
<proteinExistence type="inferred from homology"/>
<dbReference type="InterPro" id="IPR010713">
    <property type="entry name" value="XET_C"/>
</dbReference>
<feature type="domain" description="GH16" evidence="11">
    <location>
        <begin position="47"/>
        <end position="229"/>
    </location>
</feature>
<comment type="similarity">
    <text evidence="8">Belongs to the glycosyl hydrolase 16 family. XTH group 1 subfamily.</text>
</comment>
<evidence type="ECO:0000313" key="13">
    <source>
        <dbReference type="EMBL" id="CAI9087762.1"/>
    </source>
</evidence>
<dbReference type="CDD" id="cd02176">
    <property type="entry name" value="GH16_XET"/>
    <property type="match status" value="1"/>
</dbReference>
<dbReference type="GO" id="GO:0071555">
    <property type="term" value="P:cell wall organization"/>
    <property type="evidence" value="ECO:0007669"/>
    <property type="project" value="UniProtKB-ARBA"/>
</dbReference>
<keyword evidence="3" id="KW-0378">Hydrolase</keyword>
<dbReference type="PRINTS" id="PR00737">
    <property type="entry name" value="GLHYDRLASE16"/>
</dbReference>
<evidence type="ECO:0000256" key="1">
    <source>
        <dbReference type="ARBA" id="ARBA00012152"/>
    </source>
</evidence>
<protein>
    <recommendedName>
        <fullName evidence="1">xyloglucan:xyloglucosyl transferase</fullName>
        <ecNumber evidence="1">2.4.1.207</ecNumber>
    </recommendedName>
</protein>
<organism evidence="13 14">
    <name type="scientific">Oldenlandia corymbosa var. corymbosa</name>
    <dbReference type="NCBI Taxonomy" id="529605"/>
    <lineage>
        <taxon>Eukaryota</taxon>
        <taxon>Viridiplantae</taxon>
        <taxon>Streptophyta</taxon>
        <taxon>Embryophyta</taxon>
        <taxon>Tracheophyta</taxon>
        <taxon>Spermatophyta</taxon>
        <taxon>Magnoliopsida</taxon>
        <taxon>eudicotyledons</taxon>
        <taxon>Gunneridae</taxon>
        <taxon>Pentapetalae</taxon>
        <taxon>asterids</taxon>
        <taxon>lamiids</taxon>
        <taxon>Gentianales</taxon>
        <taxon>Rubiaceae</taxon>
        <taxon>Rubioideae</taxon>
        <taxon>Spermacoceae</taxon>
        <taxon>Hedyotis-Oldenlandia complex</taxon>
        <taxon>Oldenlandia</taxon>
    </lineage>
</organism>
<dbReference type="GO" id="GO:0042546">
    <property type="term" value="P:cell wall biogenesis"/>
    <property type="evidence" value="ECO:0007669"/>
    <property type="project" value="InterPro"/>
</dbReference>
<evidence type="ECO:0000259" key="12">
    <source>
        <dbReference type="Pfam" id="PF06955"/>
    </source>
</evidence>
<evidence type="ECO:0000313" key="14">
    <source>
        <dbReference type="Proteomes" id="UP001161247"/>
    </source>
</evidence>
<keyword evidence="6" id="KW-0326">Glycosidase</keyword>
<dbReference type="Pfam" id="PF10235">
    <property type="entry name" value="Cript"/>
    <property type="match status" value="1"/>
</dbReference>
<dbReference type="Gene3D" id="2.60.120.200">
    <property type="match status" value="1"/>
</dbReference>
<dbReference type="PANTHER" id="PTHR31062">
    <property type="entry name" value="XYLOGLUCAN ENDOTRANSGLUCOSYLASE/HYDROLASE PROTEIN 8-RELATED"/>
    <property type="match status" value="1"/>
</dbReference>
<name>A0AAV1BZ30_OLDCO</name>
<sequence length="441" mass="50794">MEKRASPPCSSSMATANCTIFLISILIVVAFSCSLSQAEVSKVANFDDSFNKTCPESHFAASDDGQKWFLSLDKKSGCGFQTKNKYRFGWFSMKLKLVAGDSAGVVTAFFMCSHIDLGPTRDELDFEFLGNRTGEPYIIQTNVYKNGTGNREQRHVLWFDPTEDYHRYSILWNPHQILFMVDEVPLRVYKNANYTNNFFPISQPMYLFSSIWNADDWATRGGLEKINWTNAPFVSSYADFVVDACQWEDPYPACVSTTTENWWDQYPAWHLTEKQKMDYAWVNRNLVIYNYCQDKERFDKAGEPMPEELHRYNCNLRIRKPDRLFILAKLRSRVELGFRLTTQSATADYNGEKKLAKVIVPDKWKDGARNTTEAGGRKINENKLLSKKNRWTPYGTTKCIICKQQVHQDGKYCHTCAYSKGVCAMCGKQVLDTKLYKQSNV</sequence>
<evidence type="ECO:0000256" key="10">
    <source>
        <dbReference type="SAM" id="SignalP"/>
    </source>
</evidence>
<evidence type="ECO:0000256" key="2">
    <source>
        <dbReference type="ARBA" id="ARBA00022679"/>
    </source>
</evidence>
<gene>
    <name evidence="13" type="ORF">OLC1_LOCUS506</name>
</gene>
<dbReference type="InterPro" id="IPR016455">
    <property type="entry name" value="XTH"/>
</dbReference>
<reference evidence="13" key="1">
    <citation type="submission" date="2023-03" db="EMBL/GenBank/DDBJ databases">
        <authorList>
            <person name="Julca I."/>
        </authorList>
    </citation>
    <scope>NUCLEOTIDE SEQUENCE</scope>
</reference>
<keyword evidence="4" id="KW-1015">Disulfide bond</keyword>
<evidence type="ECO:0000256" key="3">
    <source>
        <dbReference type="ARBA" id="ARBA00022801"/>
    </source>
</evidence>
<dbReference type="InterPro" id="IPR044791">
    <property type="entry name" value="Beta-glucanase/XTH"/>
</dbReference>
<dbReference type="FunFam" id="2.60.120.200:FF:000025">
    <property type="entry name" value="Xyloglucan endotransglucosylase/hydrolase"/>
    <property type="match status" value="1"/>
</dbReference>
<dbReference type="EMBL" id="OX459118">
    <property type="protein sequence ID" value="CAI9087762.1"/>
    <property type="molecule type" value="Genomic_DNA"/>
</dbReference>
<dbReference type="InterPro" id="IPR008264">
    <property type="entry name" value="Beta_glucanase"/>
</dbReference>
<evidence type="ECO:0000256" key="7">
    <source>
        <dbReference type="ARBA" id="ARBA00034022"/>
    </source>
</evidence>
<dbReference type="InterPro" id="IPR013320">
    <property type="entry name" value="ConA-like_dom_sf"/>
</dbReference>
<keyword evidence="10" id="KW-0732">Signal</keyword>
<feature type="active site" description="Proton donor" evidence="9">
    <location>
        <position position="127"/>
    </location>
</feature>
<evidence type="ECO:0000256" key="8">
    <source>
        <dbReference type="ARBA" id="ARBA00038488"/>
    </source>
</evidence>
<dbReference type="AlphaFoldDB" id="A0AAV1BZ30"/>
<comment type="catalytic activity">
    <reaction evidence="7">
        <text>breaks a beta-(1-&gt;4) bond in the backbone of a xyloglucan and transfers the xyloglucanyl segment on to O-4 of the non-reducing terminal glucose residue of an acceptor, which can be a xyloglucan or an oligosaccharide of xyloglucan.</text>
        <dbReference type="EC" id="2.4.1.207"/>
    </reaction>
</comment>
<dbReference type="GO" id="GO:0004553">
    <property type="term" value="F:hydrolase activity, hydrolyzing O-glycosyl compounds"/>
    <property type="evidence" value="ECO:0007669"/>
    <property type="project" value="InterPro"/>
</dbReference>
<dbReference type="InterPro" id="IPR008263">
    <property type="entry name" value="GH16_AS"/>
</dbReference>
<feature type="signal peptide" evidence="10">
    <location>
        <begin position="1"/>
        <end position="38"/>
    </location>
</feature>
<dbReference type="Pfam" id="PF00722">
    <property type="entry name" value="Glyco_hydro_16"/>
    <property type="match status" value="1"/>
</dbReference>
<feature type="active site" description="Nucleophile" evidence="9">
    <location>
        <position position="123"/>
    </location>
</feature>
<keyword evidence="2" id="KW-0808">Transferase</keyword>
<dbReference type="EC" id="2.4.1.207" evidence="1"/>
<evidence type="ECO:0000256" key="6">
    <source>
        <dbReference type="ARBA" id="ARBA00023295"/>
    </source>
</evidence>
<feature type="domain" description="Xyloglucan endo-transglycosylase C-terminal" evidence="12">
    <location>
        <begin position="258"/>
        <end position="300"/>
    </location>
</feature>